<accession>A0AAV2SM70</accession>
<sequence length="103" mass="12249">SIYKQKLQLLIHKLIKTEIRGSKILGKKFTKRPYGIHAYPWGEKCLLIFHRKMLEQLEKQRENAPPRMGPKDFWLISAKYPQLWTKILVSLCNKSPNKSWKSK</sequence>
<gene>
    <name evidence="1" type="ORF">MNOR_LOCUS39107</name>
</gene>
<proteinExistence type="predicted"/>
<evidence type="ECO:0000313" key="2">
    <source>
        <dbReference type="Proteomes" id="UP001497623"/>
    </source>
</evidence>
<evidence type="ECO:0000313" key="1">
    <source>
        <dbReference type="EMBL" id="CAL4221109.1"/>
    </source>
</evidence>
<protein>
    <submittedName>
        <fullName evidence="1">Uncharacterized protein</fullName>
    </submittedName>
</protein>
<feature type="non-terminal residue" evidence="1">
    <location>
        <position position="1"/>
    </location>
</feature>
<dbReference type="EMBL" id="CAXKWB010097011">
    <property type="protein sequence ID" value="CAL4221109.1"/>
    <property type="molecule type" value="Genomic_DNA"/>
</dbReference>
<comment type="caution">
    <text evidence="1">The sequence shown here is derived from an EMBL/GenBank/DDBJ whole genome shotgun (WGS) entry which is preliminary data.</text>
</comment>
<organism evidence="1 2">
    <name type="scientific">Meganyctiphanes norvegica</name>
    <name type="common">Northern krill</name>
    <name type="synonym">Thysanopoda norvegica</name>
    <dbReference type="NCBI Taxonomy" id="48144"/>
    <lineage>
        <taxon>Eukaryota</taxon>
        <taxon>Metazoa</taxon>
        <taxon>Ecdysozoa</taxon>
        <taxon>Arthropoda</taxon>
        <taxon>Crustacea</taxon>
        <taxon>Multicrustacea</taxon>
        <taxon>Malacostraca</taxon>
        <taxon>Eumalacostraca</taxon>
        <taxon>Eucarida</taxon>
        <taxon>Euphausiacea</taxon>
        <taxon>Euphausiidae</taxon>
        <taxon>Meganyctiphanes</taxon>
    </lineage>
</organism>
<name>A0AAV2SM70_MEGNR</name>
<dbReference type="AlphaFoldDB" id="A0AAV2SM70"/>
<dbReference type="Proteomes" id="UP001497623">
    <property type="component" value="Unassembled WGS sequence"/>
</dbReference>
<reference evidence="1 2" key="1">
    <citation type="submission" date="2024-05" db="EMBL/GenBank/DDBJ databases">
        <authorList>
            <person name="Wallberg A."/>
        </authorList>
    </citation>
    <scope>NUCLEOTIDE SEQUENCE [LARGE SCALE GENOMIC DNA]</scope>
</reference>
<keyword evidence="2" id="KW-1185">Reference proteome</keyword>